<dbReference type="Proteomes" id="UP000324611">
    <property type="component" value="Unassembled WGS sequence"/>
</dbReference>
<feature type="signal peptide" evidence="1">
    <location>
        <begin position="1"/>
        <end position="20"/>
    </location>
</feature>
<dbReference type="EMBL" id="VUOC01000004">
    <property type="protein sequence ID" value="KAA2238923.1"/>
    <property type="molecule type" value="Genomic_DNA"/>
</dbReference>
<gene>
    <name evidence="3" type="ORF">F0L74_22165</name>
</gene>
<organism evidence="3 4">
    <name type="scientific">Chitinophaga agrisoli</name>
    <dbReference type="NCBI Taxonomy" id="2607653"/>
    <lineage>
        <taxon>Bacteria</taxon>
        <taxon>Pseudomonadati</taxon>
        <taxon>Bacteroidota</taxon>
        <taxon>Chitinophagia</taxon>
        <taxon>Chitinophagales</taxon>
        <taxon>Chitinophagaceae</taxon>
        <taxon>Chitinophaga</taxon>
    </lineage>
</organism>
<dbReference type="GO" id="GO:0008289">
    <property type="term" value="F:lipid binding"/>
    <property type="evidence" value="ECO:0007669"/>
    <property type="project" value="InterPro"/>
</dbReference>
<dbReference type="RefSeq" id="WP_149840102.1">
    <property type="nucleotide sequence ID" value="NZ_VUOC01000004.1"/>
</dbReference>
<evidence type="ECO:0000256" key="1">
    <source>
        <dbReference type="SAM" id="SignalP"/>
    </source>
</evidence>
<reference evidence="3 4" key="2">
    <citation type="submission" date="2019-09" db="EMBL/GenBank/DDBJ databases">
        <authorList>
            <person name="Jin C."/>
        </authorList>
    </citation>
    <scope>NUCLEOTIDE SEQUENCE [LARGE SCALE GENOMIC DNA]</scope>
    <source>
        <strain evidence="3 4">BN140078</strain>
    </source>
</reference>
<dbReference type="PROSITE" id="PS50848">
    <property type="entry name" value="START"/>
    <property type="match status" value="1"/>
</dbReference>
<evidence type="ECO:0000313" key="4">
    <source>
        <dbReference type="Proteomes" id="UP000324611"/>
    </source>
</evidence>
<evidence type="ECO:0000313" key="3">
    <source>
        <dbReference type="EMBL" id="KAA2238923.1"/>
    </source>
</evidence>
<dbReference type="AlphaFoldDB" id="A0A5B2VH69"/>
<accession>A0A5B2VH69</accession>
<reference evidence="3 4" key="1">
    <citation type="submission" date="2019-09" db="EMBL/GenBank/DDBJ databases">
        <title>Chitinophaga ginsengihumi sp. nov., isolated from soil of ginseng rhizosphere.</title>
        <authorList>
            <person name="Lee J."/>
        </authorList>
    </citation>
    <scope>NUCLEOTIDE SEQUENCE [LARGE SCALE GENOMIC DNA]</scope>
    <source>
        <strain evidence="3 4">BN140078</strain>
    </source>
</reference>
<feature type="chain" id="PRO_5023018780" evidence="1">
    <location>
        <begin position="21"/>
        <end position="214"/>
    </location>
</feature>
<dbReference type="Pfam" id="PF01852">
    <property type="entry name" value="START"/>
    <property type="match status" value="1"/>
</dbReference>
<dbReference type="PANTHER" id="PTHR19308:SF14">
    <property type="entry name" value="START DOMAIN-CONTAINING PROTEIN"/>
    <property type="match status" value="1"/>
</dbReference>
<dbReference type="Gene3D" id="3.30.530.20">
    <property type="match status" value="1"/>
</dbReference>
<keyword evidence="1" id="KW-0732">Signal</keyword>
<name>A0A5B2VH69_9BACT</name>
<sequence length="214" mass="23941">MNKRMILTCVALIVCLYANGQSKWTLKAHEGDVEIYTKNVESSPFKAIRVRCTVPATLSQLVAVILDVNTGAEWVYSTKSSTLLKQVSPSELFYYSEVSLPWPLSNRDFVAHLITSQDPQTKVVTINGPTVADYVPEKKNIVRVQRSYGHWVITPVGKKTVTIDYTLETDPGGSLPAWLVNLFATKGPSETFKKLKLQLQKPAYQDVHLPFIVD</sequence>
<keyword evidence="4" id="KW-1185">Reference proteome</keyword>
<dbReference type="InterPro" id="IPR051213">
    <property type="entry name" value="START_lipid_transfer"/>
</dbReference>
<protein>
    <submittedName>
        <fullName evidence="3">Lipid-binding protein</fullName>
    </submittedName>
</protein>
<dbReference type="InterPro" id="IPR023393">
    <property type="entry name" value="START-like_dom_sf"/>
</dbReference>
<evidence type="ECO:0000259" key="2">
    <source>
        <dbReference type="PROSITE" id="PS50848"/>
    </source>
</evidence>
<feature type="domain" description="START" evidence="2">
    <location>
        <begin position="1"/>
        <end position="204"/>
    </location>
</feature>
<dbReference type="InterPro" id="IPR028347">
    <property type="entry name" value="START_dom_prot"/>
</dbReference>
<dbReference type="GO" id="GO:0005737">
    <property type="term" value="C:cytoplasm"/>
    <property type="evidence" value="ECO:0007669"/>
    <property type="project" value="UniProtKB-ARBA"/>
</dbReference>
<dbReference type="SUPFAM" id="SSF55961">
    <property type="entry name" value="Bet v1-like"/>
    <property type="match status" value="1"/>
</dbReference>
<dbReference type="InterPro" id="IPR002913">
    <property type="entry name" value="START_lipid-bd_dom"/>
</dbReference>
<proteinExistence type="predicted"/>
<comment type="caution">
    <text evidence="3">The sequence shown here is derived from an EMBL/GenBank/DDBJ whole genome shotgun (WGS) entry which is preliminary data.</text>
</comment>
<dbReference type="SMART" id="SM00234">
    <property type="entry name" value="START"/>
    <property type="match status" value="1"/>
</dbReference>
<dbReference type="PIRSF" id="PIRSF039033">
    <property type="entry name" value="START_dom"/>
    <property type="match status" value="1"/>
</dbReference>
<dbReference type="PANTHER" id="PTHR19308">
    <property type="entry name" value="PHOSPHATIDYLCHOLINE TRANSFER PROTEIN"/>
    <property type="match status" value="1"/>
</dbReference>